<protein>
    <submittedName>
        <fullName evidence="2">Uncharacterized protein</fullName>
    </submittedName>
</protein>
<organism evidence="2">
    <name type="scientific">Caldiarchaeum subterraneum</name>
    <dbReference type="NCBI Taxonomy" id="311458"/>
    <lineage>
        <taxon>Archaea</taxon>
        <taxon>Nitrososphaerota</taxon>
        <taxon>Candidatus Caldarchaeales</taxon>
        <taxon>Candidatus Caldarchaeaceae</taxon>
        <taxon>Candidatus Caldarchaeum</taxon>
    </lineage>
</organism>
<dbReference type="EMBL" id="DTCM01000013">
    <property type="protein sequence ID" value="HGL40227.1"/>
    <property type="molecule type" value="Genomic_DNA"/>
</dbReference>
<evidence type="ECO:0000313" key="1">
    <source>
        <dbReference type="EMBL" id="HGL40227.1"/>
    </source>
</evidence>
<proteinExistence type="predicted"/>
<evidence type="ECO:0000313" key="3">
    <source>
        <dbReference type="EMBL" id="HHN52790.1"/>
    </source>
</evidence>
<dbReference type="EMBL" id="DTAD01000071">
    <property type="protein sequence ID" value="HGN90732.1"/>
    <property type="molecule type" value="Genomic_DNA"/>
</dbReference>
<dbReference type="AlphaFoldDB" id="A0A7C4I8G9"/>
<dbReference type="EMBL" id="DRXG01000126">
    <property type="protein sequence ID" value="HHN52790.1"/>
    <property type="molecule type" value="Genomic_DNA"/>
</dbReference>
<accession>A0A7C4I8G9</accession>
<evidence type="ECO:0000313" key="2">
    <source>
        <dbReference type="EMBL" id="HGN90732.1"/>
    </source>
</evidence>
<name>A0A7C4I8G9_CALS0</name>
<comment type="caution">
    <text evidence="2">The sequence shown here is derived from an EMBL/GenBank/DDBJ whole genome shotgun (WGS) entry which is preliminary data.</text>
</comment>
<reference evidence="2" key="1">
    <citation type="journal article" date="2020" name="mSystems">
        <title>Genome- and Community-Level Interaction Insights into Carbon Utilization and Element Cycling Functions of Hydrothermarchaeota in Hydrothermal Sediment.</title>
        <authorList>
            <person name="Zhou Z."/>
            <person name="Liu Y."/>
            <person name="Xu W."/>
            <person name="Pan J."/>
            <person name="Luo Z.H."/>
            <person name="Li M."/>
        </authorList>
    </citation>
    <scope>NUCLEOTIDE SEQUENCE [LARGE SCALE GENOMIC DNA]</scope>
    <source>
        <strain evidence="3">SpSt-1073</strain>
        <strain evidence="2">SpSt-613</strain>
        <strain evidence="1">SpSt-669</strain>
    </source>
</reference>
<dbReference type="Gene3D" id="3.40.50.1010">
    <property type="entry name" value="5'-nuclease"/>
    <property type="match status" value="1"/>
</dbReference>
<sequence>MASVKVPHRVKDKMKEYEDVEIRRSIINKLEELERERAVKEAIKVAMNRGITVYDAVFMRLMTADDGQARAASEEGVEVRLVEAKR</sequence>
<gene>
    <name evidence="3" type="ORF">ENM30_05705</name>
    <name evidence="2" type="ORF">ENT82_06380</name>
    <name evidence="1" type="ORF">ENU43_00955</name>
</gene>